<dbReference type="Proteomes" id="UP001149009">
    <property type="component" value="Unassembled WGS sequence"/>
</dbReference>
<dbReference type="EMBL" id="JAODNV010000010">
    <property type="protein sequence ID" value="MCT8990566.1"/>
    <property type="molecule type" value="Genomic_DNA"/>
</dbReference>
<dbReference type="RefSeq" id="WP_261515448.1">
    <property type="nucleotide sequence ID" value="NZ_JAODNV010000010.1"/>
</dbReference>
<gene>
    <name evidence="1" type="ORF">NYR54_09720</name>
</gene>
<reference evidence="1" key="1">
    <citation type="submission" date="2022-08" db="EMBL/GenBank/DDBJ databases">
        <title>Chelativorans sichuanense sp. nov., a paraffin oil-degrading bacterium isolated from a mixture of oil-based drill cuttings and paddy soil.</title>
        <authorList>
            <person name="Yu J."/>
            <person name="Liu H."/>
            <person name="Chen Q."/>
        </authorList>
    </citation>
    <scope>NUCLEOTIDE SEQUENCE</scope>
    <source>
        <strain evidence="1">SCAU 2101</strain>
    </source>
</reference>
<evidence type="ECO:0000313" key="2">
    <source>
        <dbReference type="Proteomes" id="UP001149009"/>
    </source>
</evidence>
<dbReference type="AlphaFoldDB" id="A0A9X2X9F8"/>
<organism evidence="1 2">
    <name type="scientific">Chelativorans petroleitrophicus</name>
    <dbReference type="NCBI Taxonomy" id="2975484"/>
    <lineage>
        <taxon>Bacteria</taxon>
        <taxon>Pseudomonadati</taxon>
        <taxon>Pseudomonadota</taxon>
        <taxon>Alphaproteobacteria</taxon>
        <taxon>Hyphomicrobiales</taxon>
        <taxon>Phyllobacteriaceae</taxon>
        <taxon>Chelativorans</taxon>
    </lineage>
</organism>
<sequence>MTERSRLAVEGIALDVEHRCGILSGLKIQYGGKTITPLHRAPWVDADDETPPDAPPHLRRLAGDFFCAPFGASDPAVPPHGWAANGLWTERERQTPKGGGLSVTFELDETISGARLEKTIALLPGHPVVYQTHVFRGGSGQVSVSHHAMIHVPGGARLSFSRKAMGATPPEPLDDGEGVARSLLAYPQRFESLASVGLSNGGSADIHTYPFAEGHEDFLTLYEEAGEGPGWSAAVAAADGFIFFALKDRAALPQTALWMSNGGRQSAPWNGRHRHVLGIEEGCSDFALDAEALGKAGQRAALALDPARPTVVRYALGAIPIVEGFREVAAVEMADDRLELVDVGGRREAVPFDGRFFFREM</sequence>
<evidence type="ECO:0000313" key="1">
    <source>
        <dbReference type="EMBL" id="MCT8990566.1"/>
    </source>
</evidence>
<keyword evidence="2" id="KW-1185">Reference proteome</keyword>
<protein>
    <submittedName>
        <fullName evidence="1">Uncharacterized protein</fullName>
    </submittedName>
</protein>
<accession>A0A9X2X9F8</accession>
<proteinExistence type="predicted"/>
<name>A0A9X2X9F8_9HYPH</name>
<comment type="caution">
    <text evidence="1">The sequence shown here is derived from an EMBL/GenBank/DDBJ whole genome shotgun (WGS) entry which is preliminary data.</text>
</comment>